<protein>
    <recommendedName>
        <fullName evidence="4">RING-type E3 ubiquitin transferase</fullName>
        <ecNumber evidence="4">2.3.2.27</ecNumber>
    </recommendedName>
</protein>
<evidence type="ECO:0000256" key="13">
    <source>
        <dbReference type="PROSITE-ProRule" id="PRU00175"/>
    </source>
</evidence>
<evidence type="ECO:0000256" key="10">
    <source>
        <dbReference type="ARBA" id="ARBA00023015"/>
    </source>
</evidence>
<keyword evidence="8" id="KW-0833">Ubl conjugation pathway</keyword>
<dbReference type="Pfam" id="PF16207">
    <property type="entry name" value="RAWUL"/>
    <property type="match status" value="1"/>
</dbReference>
<comment type="catalytic activity">
    <reaction evidence="1">
        <text>S-ubiquitinyl-[E2 ubiquitin-conjugating enzyme]-L-cysteine + [acceptor protein]-L-lysine = [E2 ubiquitin-conjugating enzyme]-L-cysteine + N(6)-ubiquitinyl-[acceptor protein]-L-lysine.</text>
        <dbReference type="EC" id="2.3.2.27"/>
    </reaction>
</comment>
<dbReference type="SMART" id="SM00184">
    <property type="entry name" value="RING"/>
    <property type="match status" value="1"/>
</dbReference>
<evidence type="ECO:0000256" key="4">
    <source>
        <dbReference type="ARBA" id="ARBA00012483"/>
    </source>
</evidence>
<evidence type="ECO:0000256" key="11">
    <source>
        <dbReference type="ARBA" id="ARBA00023163"/>
    </source>
</evidence>
<dbReference type="Gene3D" id="3.10.20.90">
    <property type="entry name" value="Phosphatidylinositol 3-kinase Catalytic Subunit, Chain A, domain 1"/>
    <property type="match status" value="1"/>
</dbReference>
<reference evidence="15" key="1">
    <citation type="submission" date="2018-10" db="EMBL/GenBank/DDBJ databases">
        <title>Transcriptome assembly of Aceria tosichella (Wheat curl mite) Type 2.</title>
        <authorList>
            <person name="Scully E.D."/>
            <person name="Geib S.M."/>
            <person name="Palmer N.A."/>
            <person name="Gupta A.K."/>
            <person name="Sarath G."/>
            <person name="Tatineni S."/>
        </authorList>
    </citation>
    <scope>NUCLEOTIDE SEQUENCE</scope>
    <source>
        <strain evidence="15">LincolnNE</strain>
    </source>
</reference>
<evidence type="ECO:0000256" key="5">
    <source>
        <dbReference type="ARBA" id="ARBA00022679"/>
    </source>
</evidence>
<dbReference type="UniPathway" id="UPA00143"/>
<evidence type="ECO:0000256" key="9">
    <source>
        <dbReference type="ARBA" id="ARBA00022833"/>
    </source>
</evidence>
<keyword evidence="5" id="KW-0808">Transferase</keyword>
<dbReference type="Pfam" id="PF13923">
    <property type="entry name" value="zf-C3HC4_2"/>
    <property type="match status" value="1"/>
</dbReference>
<sequence length="197" mass="22776">MDLDIAVSPRSLHRELMCPICLDILNQTMTTRECLHRFCSACINKALRSGNKECPTCRKKLTSRRCLRADPNFDQLIAKIYNGEHERPQDSGKVIIAPECEIILRSLSGLRTRFIKCPPKTTIDHLSKYLSMRPDSSKMPELGRNEEYKLCLLANRSKGHYELLPGHLKLEDMRDNYKLEPNKPIELYFYVPAKEPN</sequence>
<comment type="pathway">
    <text evidence="3">Protein modification; protein ubiquitination.</text>
</comment>
<evidence type="ECO:0000256" key="12">
    <source>
        <dbReference type="ARBA" id="ARBA00023242"/>
    </source>
</evidence>
<dbReference type="PROSITE" id="PS50089">
    <property type="entry name" value="ZF_RING_2"/>
    <property type="match status" value="1"/>
</dbReference>
<evidence type="ECO:0000313" key="15">
    <source>
        <dbReference type="EMBL" id="MDE46809.1"/>
    </source>
</evidence>
<evidence type="ECO:0000256" key="2">
    <source>
        <dbReference type="ARBA" id="ARBA00004123"/>
    </source>
</evidence>
<dbReference type="InterPro" id="IPR013083">
    <property type="entry name" value="Znf_RING/FYVE/PHD"/>
</dbReference>
<keyword evidence="9" id="KW-0862">Zinc</keyword>
<dbReference type="Gene3D" id="3.30.40.10">
    <property type="entry name" value="Zinc/RING finger domain, C3HC4 (zinc finger)"/>
    <property type="match status" value="1"/>
</dbReference>
<dbReference type="GO" id="GO:0061630">
    <property type="term" value="F:ubiquitin protein ligase activity"/>
    <property type="evidence" value="ECO:0007669"/>
    <property type="project" value="UniProtKB-EC"/>
</dbReference>
<dbReference type="InterPro" id="IPR001841">
    <property type="entry name" value="Znf_RING"/>
</dbReference>
<organism evidence="15">
    <name type="scientific">Aceria tosichella</name>
    <name type="common">wheat curl mite</name>
    <dbReference type="NCBI Taxonomy" id="561515"/>
    <lineage>
        <taxon>Eukaryota</taxon>
        <taxon>Metazoa</taxon>
        <taxon>Ecdysozoa</taxon>
        <taxon>Arthropoda</taxon>
        <taxon>Chelicerata</taxon>
        <taxon>Arachnida</taxon>
        <taxon>Acari</taxon>
        <taxon>Acariformes</taxon>
        <taxon>Trombidiformes</taxon>
        <taxon>Prostigmata</taxon>
        <taxon>Eupodina</taxon>
        <taxon>Eriophyoidea</taxon>
        <taxon>Eriophyidae</taxon>
        <taxon>Eriophyinae</taxon>
        <taxon>Aceriini</taxon>
        <taxon>Aceria</taxon>
    </lineage>
</organism>
<evidence type="ECO:0000256" key="3">
    <source>
        <dbReference type="ARBA" id="ARBA00004906"/>
    </source>
</evidence>
<keyword evidence="10" id="KW-0805">Transcription regulation</keyword>
<comment type="subcellular location">
    <subcellularLocation>
        <location evidence="2">Nucleus</location>
    </subcellularLocation>
</comment>
<proteinExistence type="predicted"/>
<evidence type="ECO:0000256" key="8">
    <source>
        <dbReference type="ARBA" id="ARBA00022786"/>
    </source>
</evidence>
<dbReference type="GO" id="GO:0031519">
    <property type="term" value="C:PcG protein complex"/>
    <property type="evidence" value="ECO:0007669"/>
    <property type="project" value="TreeGrafter"/>
</dbReference>
<feature type="domain" description="RING-type" evidence="14">
    <location>
        <begin position="18"/>
        <end position="58"/>
    </location>
</feature>
<dbReference type="GO" id="GO:0016567">
    <property type="term" value="P:protein ubiquitination"/>
    <property type="evidence" value="ECO:0007669"/>
    <property type="project" value="UniProtKB-UniPathway"/>
</dbReference>
<dbReference type="PANTHER" id="PTHR46076">
    <property type="entry name" value="E3 UBIQUITIN-PROTEIN LIGASE RING1 / RING 2 FAMILY MEMBER"/>
    <property type="match status" value="1"/>
</dbReference>
<evidence type="ECO:0000256" key="6">
    <source>
        <dbReference type="ARBA" id="ARBA00022723"/>
    </source>
</evidence>
<dbReference type="EC" id="2.3.2.27" evidence="4"/>
<evidence type="ECO:0000256" key="1">
    <source>
        <dbReference type="ARBA" id="ARBA00000900"/>
    </source>
</evidence>
<dbReference type="GO" id="GO:0003682">
    <property type="term" value="F:chromatin binding"/>
    <property type="evidence" value="ECO:0007669"/>
    <property type="project" value="TreeGrafter"/>
</dbReference>
<dbReference type="InterPro" id="IPR043540">
    <property type="entry name" value="RING1/RING2"/>
</dbReference>
<keyword evidence="12" id="KW-0539">Nucleus</keyword>
<dbReference type="GO" id="GO:0008270">
    <property type="term" value="F:zinc ion binding"/>
    <property type="evidence" value="ECO:0007669"/>
    <property type="project" value="UniProtKB-KW"/>
</dbReference>
<dbReference type="EMBL" id="GGYP01002038">
    <property type="protein sequence ID" value="MDE46809.1"/>
    <property type="molecule type" value="Transcribed_RNA"/>
</dbReference>
<keyword evidence="7 13" id="KW-0863">Zinc-finger</keyword>
<dbReference type="PANTHER" id="PTHR46076:SF3">
    <property type="entry name" value="E3 UBIQUITIN-PROTEIN LIGASE RING1"/>
    <property type="match status" value="1"/>
</dbReference>
<accession>A0A6G1S8W8</accession>
<name>A0A6G1S8W8_9ACAR</name>
<keyword evidence="6" id="KW-0479">Metal-binding</keyword>
<dbReference type="GO" id="GO:0000151">
    <property type="term" value="C:ubiquitin ligase complex"/>
    <property type="evidence" value="ECO:0007669"/>
    <property type="project" value="InterPro"/>
</dbReference>
<evidence type="ECO:0000256" key="7">
    <source>
        <dbReference type="ARBA" id="ARBA00022771"/>
    </source>
</evidence>
<gene>
    <name evidence="15" type="primary">rnf2-b_0</name>
    <name evidence="15" type="ORF">g.1400</name>
</gene>
<dbReference type="PROSITE" id="PS00518">
    <property type="entry name" value="ZF_RING_1"/>
    <property type="match status" value="1"/>
</dbReference>
<dbReference type="InterPro" id="IPR017907">
    <property type="entry name" value="Znf_RING_CS"/>
</dbReference>
<dbReference type="InterPro" id="IPR032443">
    <property type="entry name" value="RAWUL"/>
</dbReference>
<keyword evidence="11" id="KW-0804">Transcription</keyword>
<dbReference type="AlphaFoldDB" id="A0A6G1S8W8"/>
<evidence type="ECO:0000259" key="14">
    <source>
        <dbReference type="PROSITE" id="PS50089"/>
    </source>
</evidence>
<dbReference type="SUPFAM" id="SSF57850">
    <property type="entry name" value="RING/U-box"/>
    <property type="match status" value="1"/>
</dbReference>